<gene>
    <name evidence="2" type="ORF">NE863_04660</name>
    <name evidence="3" type="ORF">P4B07_04860</name>
</gene>
<evidence type="ECO:0000313" key="2">
    <source>
        <dbReference type="EMBL" id="USJ24286.1"/>
    </source>
</evidence>
<dbReference type="EMBL" id="CP098807">
    <property type="protein sequence ID" value="USJ24286.1"/>
    <property type="molecule type" value="Genomic_DNA"/>
</dbReference>
<dbReference type="Proteomes" id="UP001055460">
    <property type="component" value="Chromosome"/>
</dbReference>
<reference evidence="3 5" key="2">
    <citation type="submission" date="2023-03" db="EMBL/GenBank/DDBJ databases">
        <title>Comparative genome and transcriptome analysis combination mining strategies for increasing vitamin B12 production of Ensifer adhaerens strain.</title>
        <authorList>
            <person name="Yongheng L."/>
        </authorList>
    </citation>
    <scope>NUCLEOTIDE SEQUENCE [LARGE SCALE GENOMIC DNA]</scope>
    <source>
        <strain evidence="3 5">Casida A-T305</strain>
    </source>
</reference>
<evidence type="ECO:0000256" key="1">
    <source>
        <dbReference type="SAM" id="SignalP"/>
    </source>
</evidence>
<sequence length="54" mass="5567">MPLKSLMALTALALLTLSGCATSGSTNTTYAQWTGPYPEPDVSAASPGGFRISY</sequence>
<feature type="chain" id="PRO_5040474082" description="Lipoprotein" evidence="1">
    <location>
        <begin position="24"/>
        <end position="54"/>
    </location>
</feature>
<proteinExistence type="predicted"/>
<name>A0A9Q8Y961_ENSAD</name>
<organism evidence="2 4">
    <name type="scientific">Ensifer adhaerens</name>
    <name type="common">Sinorhizobium morelense</name>
    <dbReference type="NCBI Taxonomy" id="106592"/>
    <lineage>
        <taxon>Bacteria</taxon>
        <taxon>Pseudomonadati</taxon>
        <taxon>Pseudomonadota</taxon>
        <taxon>Alphaproteobacteria</taxon>
        <taxon>Hyphomicrobiales</taxon>
        <taxon>Rhizobiaceae</taxon>
        <taxon>Sinorhizobium/Ensifer group</taxon>
        <taxon>Ensifer</taxon>
    </lineage>
</organism>
<dbReference type="EMBL" id="CP121308">
    <property type="protein sequence ID" value="WFP91712.1"/>
    <property type="molecule type" value="Genomic_DNA"/>
</dbReference>
<dbReference type="PROSITE" id="PS51257">
    <property type="entry name" value="PROKAR_LIPOPROTEIN"/>
    <property type="match status" value="1"/>
</dbReference>
<reference evidence="2" key="1">
    <citation type="submission" date="2022-06" db="EMBL/GenBank/DDBJ databases">
        <title>Physiological and biochemical characterization and genomic elucidation of a strain of the genus Ensifer adhaerens M8 that combines arsenic oxidation and chromium reduction.</title>
        <authorList>
            <person name="Li X."/>
            <person name="Yu c."/>
        </authorList>
    </citation>
    <scope>NUCLEOTIDE SEQUENCE</scope>
    <source>
        <strain evidence="2">M8</strain>
    </source>
</reference>
<dbReference type="GeneID" id="51989400"/>
<keyword evidence="1" id="KW-0732">Signal</keyword>
<dbReference type="RefSeq" id="WP_089043959.1">
    <property type="nucleotide sequence ID" value="NZ_CAXURO020000001.1"/>
</dbReference>
<dbReference type="Proteomes" id="UP001214094">
    <property type="component" value="Chromosome"/>
</dbReference>
<dbReference type="AlphaFoldDB" id="A0A9Q8Y961"/>
<evidence type="ECO:0000313" key="3">
    <source>
        <dbReference type="EMBL" id="WFP91712.1"/>
    </source>
</evidence>
<evidence type="ECO:0000313" key="4">
    <source>
        <dbReference type="Proteomes" id="UP001055460"/>
    </source>
</evidence>
<keyword evidence="5" id="KW-1185">Reference proteome</keyword>
<feature type="signal peptide" evidence="1">
    <location>
        <begin position="1"/>
        <end position="23"/>
    </location>
</feature>
<accession>A0A9Q8Y961</accession>
<protein>
    <recommendedName>
        <fullName evidence="6">Lipoprotein</fullName>
    </recommendedName>
</protein>
<evidence type="ECO:0008006" key="6">
    <source>
        <dbReference type="Google" id="ProtNLM"/>
    </source>
</evidence>
<evidence type="ECO:0000313" key="5">
    <source>
        <dbReference type="Proteomes" id="UP001214094"/>
    </source>
</evidence>